<dbReference type="GO" id="GO:0016042">
    <property type="term" value="P:lipid catabolic process"/>
    <property type="evidence" value="ECO:0007669"/>
    <property type="project" value="UniProtKB-UniRule"/>
</dbReference>
<dbReference type="OrthoDB" id="9807112at2"/>
<dbReference type="PANTHER" id="PTHR24185:SF1">
    <property type="entry name" value="CALCIUM-INDEPENDENT PHOSPHOLIPASE A2-GAMMA"/>
    <property type="match status" value="1"/>
</dbReference>
<gene>
    <name evidence="6" type="ORF">ET989_01970</name>
</gene>
<organism evidence="6 7">
    <name type="scientific">Propioniciclava sinopodophylli</name>
    <dbReference type="NCBI Taxonomy" id="1837344"/>
    <lineage>
        <taxon>Bacteria</taxon>
        <taxon>Bacillati</taxon>
        <taxon>Actinomycetota</taxon>
        <taxon>Actinomycetes</taxon>
        <taxon>Propionibacteriales</taxon>
        <taxon>Propionibacteriaceae</taxon>
        <taxon>Propioniciclava</taxon>
    </lineage>
</organism>
<dbReference type="Proteomes" id="UP000292373">
    <property type="component" value="Unassembled WGS sequence"/>
</dbReference>
<reference evidence="6 7" key="1">
    <citation type="submission" date="2019-01" db="EMBL/GenBank/DDBJ databases">
        <title>Lactibacter flavus gen. nov., sp. nov., a novel bacterium of the family Propionibacteriaceae isolated from raw milk and dairy products.</title>
        <authorList>
            <person name="Huptas C."/>
            <person name="Wenning M."/>
            <person name="Breitenwieser F."/>
            <person name="Doll E."/>
            <person name="Von Neubeck M."/>
            <person name="Busse H.-J."/>
            <person name="Scherer S."/>
        </authorList>
    </citation>
    <scope>NUCLEOTIDE SEQUENCE [LARGE SCALE GENOMIC DNA]</scope>
    <source>
        <strain evidence="6 7">KCTC 33808</strain>
    </source>
</reference>
<keyword evidence="1 4" id="KW-0378">Hydrolase</keyword>
<feature type="active site" description="Nucleophile" evidence="4">
    <location>
        <position position="71"/>
    </location>
</feature>
<protein>
    <recommendedName>
        <fullName evidence="5">PNPLA domain-containing protein</fullName>
    </recommendedName>
</protein>
<dbReference type="Pfam" id="PF01734">
    <property type="entry name" value="Patatin"/>
    <property type="match status" value="1"/>
</dbReference>
<dbReference type="CDD" id="cd07199">
    <property type="entry name" value="Pat17_PNPLA8_PNPLA9_like"/>
    <property type="match status" value="1"/>
</dbReference>
<evidence type="ECO:0000256" key="1">
    <source>
        <dbReference type="ARBA" id="ARBA00022801"/>
    </source>
</evidence>
<accession>A0A4Q9KH89</accession>
<feature type="domain" description="PNPLA" evidence="5">
    <location>
        <begin position="33"/>
        <end position="246"/>
    </location>
</feature>
<keyword evidence="2 4" id="KW-0442">Lipid degradation</keyword>
<feature type="short sequence motif" description="GXGXXG" evidence="4">
    <location>
        <begin position="37"/>
        <end position="42"/>
    </location>
</feature>
<evidence type="ECO:0000313" key="6">
    <source>
        <dbReference type="EMBL" id="TBT88724.1"/>
    </source>
</evidence>
<keyword evidence="7" id="KW-1185">Reference proteome</keyword>
<dbReference type="AlphaFoldDB" id="A0A4Q9KH89"/>
<name>A0A4Q9KH89_9ACTN</name>
<evidence type="ECO:0000256" key="3">
    <source>
        <dbReference type="ARBA" id="ARBA00023098"/>
    </source>
</evidence>
<dbReference type="InterPro" id="IPR016035">
    <property type="entry name" value="Acyl_Trfase/lysoPLipase"/>
</dbReference>
<dbReference type="SUPFAM" id="SSF52151">
    <property type="entry name" value="FabD/lysophospholipase-like"/>
    <property type="match status" value="1"/>
</dbReference>
<dbReference type="GO" id="GO:0004620">
    <property type="term" value="F:phospholipase activity"/>
    <property type="evidence" value="ECO:0007669"/>
    <property type="project" value="TreeGrafter"/>
</dbReference>
<dbReference type="InterPro" id="IPR002641">
    <property type="entry name" value="PNPLA_dom"/>
</dbReference>
<dbReference type="GO" id="GO:0006631">
    <property type="term" value="P:fatty acid metabolic process"/>
    <property type="evidence" value="ECO:0007669"/>
    <property type="project" value="TreeGrafter"/>
</dbReference>
<dbReference type="PANTHER" id="PTHR24185">
    <property type="entry name" value="CALCIUM-INDEPENDENT PHOSPHOLIPASE A2-GAMMA"/>
    <property type="match status" value="1"/>
</dbReference>
<evidence type="ECO:0000313" key="7">
    <source>
        <dbReference type="Proteomes" id="UP000292373"/>
    </source>
</evidence>
<keyword evidence="3 4" id="KW-0443">Lipid metabolism</keyword>
<dbReference type="PROSITE" id="PS51635">
    <property type="entry name" value="PNPLA"/>
    <property type="match status" value="1"/>
</dbReference>
<dbReference type="GO" id="GO:0016020">
    <property type="term" value="C:membrane"/>
    <property type="evidence" value="ECO:0007669"/>
    <property type="project" value="TreeGrafter"/>
</dbReference>
<feature type="short sequence motif" description="GXSXG" evidence="4">
    <location>
        <begin position="69"/>
        <end position="73"/>
    </location>
</feature>
<proteinExistence type="predicted"/>
<feature type="active site" description="Proton acceptor" evidence="4">
    <location>
        <position position="233"/>
    </location>
</feature>
<sequence>MGRLPKLGFSTLDRRPPVRHHPLMSSSKLVKVLSIDGGGIRGYLPAVFLAEVERRAARPISGLFDLVVGTSTGGIIGLGLAAGKSAAELAEFYPMYGRRIFGGVDNRSEWDKRLWGSGGNIMQSVNLAAKRIGGPFGGNALFGGNARHTAEGLESALKEVFGEMKLSEVPTELAITTFDRLTSSPCVLSSRDARLDSSYDLLVREVARATSAAPTYFPPAKLAWAGQAREFIDGGVWANNPAGVAVNESIAITARRGLQGSAVLLVSLGTGVIPGESVLEGTQSWLGSARDLIGLATSVGAGELLAQRAVGNAQYRRFQVVDSRVAGAMNDPSVERLKVLREAADALVARESADIDALIADLSD</sequence>
<dbReference type="Gene3D" id="3.40.1090.10">
    <property type="entry name" value="Cytosolic phospholipase A2 catalytic domain"/>
    <property type="match status" value="1"/>
</dbReference>
<comment type="caution">
    <text evidence="6">The sequence shown here is derived from an EMBL/GenBank/DDBJ whole genome shotgun (WGS) entry which is preliminary data.</text>
</comment>
<evidence type="ECO:0000256" key="4">
    <source>
        <dbReference type="PROSITE-ProRule" id="PRU01161"/>
    </source>
</evidence>
<evidence type="ECO:0000256" key="2">
    <source>
        <dbReference type="ARBA" id="ARBA00022963"/>
    </source>
</evidence>
<feature type="short sequence motif" description="DGA/G" evidence="4">
    <location>
        <begin position="233"/>
        <end position="235"/>
    </location>
</feature>
<dbReference type="EMBL" id="SDMQ01000001">
    <property type="protein sequence ID" value="TBT88724.1"/>
    <property type="molecule type" value="Genomic_DNA"/>
</dbReference>
<evidence type="ECO:0000259" key="5">
    <source>
        <dbReference type="PROSITE" id="PS51635"/>
    </source>
</evidence>